<keyword evidence="1" id="KW-0812">Transmembrane</keyword>
<keyword evidence="1" id="KW-0472">Membrane</keyword>
<feature type="domain" description="Putative zinc-finger" evidence="2">
    <location>
        <begin position="4"/>
        <end position="38"/>
    </location>
</feature>
<reference evidence="3 4" key="1">
    <citation type="submission" date="2019-02" db="EMBL/GenBank/DDBJ databases">
        <title>Deep-cultivation of Planctomycetes and their phenomic and genomic characterization uncovers novel biology.</title>
        <authorList>
            <person name="Wiegand S."/>
            <person name="Jogler M."/>
            <person name="Boedeker C."/>
            <person name="Pinto D."/>
            <person name="Vollmers J."/>
            <person name="Rivas-Marin E."/>
            <person name="Kohn T."/>
            <person name="Peeters S.H."/>
            <person name="Heuer A."/>
            <person name="Rast P."/>
            <person name="Oberbeckmann S."/>
            <person name="Bunk B."/>
            <person name="Jeske O."/>
            <person name="Meyerdierks A."/>
            <person name="Storesund J.E."/>
            <person name="Kallscheuer N."/>
            <person name="Luecker S."/>
            <person name="Lage O.M."/>
            <person name="Pohl T."/>
            <person name="Merkel B.J."/>
            <person name="Hornburger P."/>
            <person name="Mueller R.-W."/>
            <person name="Bruemmer F."/>
            <person name="Labrenz M."/>
            <person name="Spormann A.M."/>
            <person name="Op den Camp H."/>
            <person name="Overmann J."/>
            <person name="Amann R."/>
            <person name="Jetten M.S.M."/>
            <person name="Mascher T."/>
            <person name="Medema M.H."/>
            <person name="Devos D.P."/>
            <person name="Kaster A.-K."/>
            <person name="Ovreas L."/>
            <person name="Rohde M."/>
            <person name="Galperin M.Y."/>
            <person name="Jogler C."/>
        </authorList>
    </citation>
    <scope>NUCLEOTIDE SEQUENCE [LARGE SCALE GENOMIC DNA]</scope>
    <source>
        <strain evidence="3 4">TBK1r</strain>
    </source>
</reference>
<accession>A0ABX5XHJ8</accession>
<dbReference type="InterPro" id="IPR027383">
    <property type="entry name" value="Znf_put"/>
</dbReference>
<dbReference type="RefSeq" id="WP_145207130.1">
    <property type="nucleotide sequence ID" value="NZ_CP036432.1"/>
</dbReference>
<name>A0ABX5XHJ8_9BACT</name>
<dbReference type="Pfam" id="PF13490">
    <property type="entry name" value="zf-HC2"/>
    <property type="match status" value="1"/>
</dbReference>
<dbReference type="Proteomes" id="UP000318081">
    <property type="component" value="Chromosome"/>
</dbReference>
<evidence type="ECO:0000313" key="4">
    <source>
        <dbReference type="Proteomes" id="UP000318081"/>
    </source>
</evidence>
<keyword evidence="1" id="KW-1133">Transmembrane helix</keyword>
<keyword evidence="4" id="KW-1185">Reference proteome</keyword>
<evidence type="ECO:0000256" key="1">
    <source>
        <dbReference type="SAM" id="Phobius"/>
    </source>
</evidence>
<evidence type="ECO:0000259" key="2">
    <source>
        <dbReference type="Pfam" id="PF13490"/>
    </source>
</evidence>
<gene>
    <name evidence="3" type="ORF">TBK1r_02260</name>
</gene>
<proteinExistence type="predicted"/>
<protein>
    <recommendedName>
        <fullName evidence="2">Putative zinc-finger domain-containing protein</fullName>
    </recommendedName>
</protein>
<sequence length="412" mass="44404">MMSCEQSRSLLGPLMDQELADAQSDAVRDHLNQCDECRRDWESLNALDTQLRSALRLDGVDQAVAAIESSFGDHAACPTVRPRTRSIWVVVALATAVCFLVTSLVVRNGVPWAVDEGVAERPATETPIVATLIRATGVVQVQHPGSAAWDSIEHSDVTPLAKGSRLRTQPTVLCELQTSDKGKIRLNEAGEVVLHDTTEIELVKGQIWCLAPEDCEIEIDFALRQKATPIIASMACPSSSEFQCSVGDNVASCDSNSLRNPPAQMTVGANGYAVQPGETVSIDVEQNVERKGVCDSTTKVWQLPLLAIGDPGDRELADAMSELLAPIGKTKARHLNETQIRRLGPGGALPLLAYAATETAPDQLPLRRTAVALARDLADQRSKPWLAKLAADPDPFLSAQAVKTLERIAAER</sequence>
<organism evidence="3 4">
    <name type="scientific">Stieleria magnilauensis</name>
    <dbReference type="NCBI Taxonomy" id="2527963"/>
    <lineage>
        <taxon>Bacteria</taxon>
        <taxon>Pseudomonadati</taxon>
        <taxon>Planctomycetota</taxon>
        <taxon>Planctomycetia</taxon>
        <taxon>Pirellulales</taxon>
        <taxon>Pirellulaceae</taxon>
        <taxon>Stieleria</taxon>
    </lineage>
</organism>
<dbReference type="EMBL" id="CP036432">
    <property type="protein sequence ID" value="QDV81311.1"/>
    <property type="molecule type" value="Genomic_DNA"/>
</dbReference>
<evidence type="ECO:0000313" key="3">
    <source>
        <dbReference type="EMBL" id="QDV81311.1"/>
    </source>
</evidence>
<feature type="transmembrane region" description="Helical" evidence="1">
    <location>
        <begin position="87"/>
        <end position="106"/>
    </location>
</feature>